<reference evidence="3" key="1">
    <citation type="submission" date="2016-06" db="EMBL/GenBank/DDBJ databases">
        <authorList>
            <person name="Varghese N."/>
            <person name="Submissions Spin"/>
        </authorList>
    </citation>
    <scope>NUCLEOTIDE SEQUENCE [LARGE SCALE GENOMIC DNA]</scope>
    <source>
        <strain evidence="3">DSM 43816</strain>
    </source>
</reference>
<dbReference type="AlphaFoldDB" id="A0A1C4ZRY2"/>
<dbReference type="SUPFAM" id="SSF56059">
    <property type="entry name" value="Glutathione synthetase ATP-binding domain-like"/>
    <property type="match status" value="1"/>
</dbReference>
<evidence type="ECO:0000313" key="2">
    <source>
        <dbReference type="EMBL" id="SCF35715.1"/>
    </source>
</evidence>
<dbReference type="InParanoid" id="A0A1C4ZRY2"/>
<organism evidence="2 3">
    <name type="scientific">Micromonospora echinospora</name>
    <name type="common">Micromonospora purpurea</name>
    <dbReference type="NCBI Taxonomy" id="1877"/>
    <lineage>
        <taxon>Bacteria</taxon>
        <taxon>Bacillati</taxon>
        <taxon>Actinomycetota</taxon>
        <taxon>Actinomycetes</taxon>
        <taxon>Micromonosporales</taxon>
        <taxon>Micromonosporaceae</taxon>
        <taxon>Micromonospora</taxon>
    </lineage>
</organism>
<accession>A0A1C4ZRY2</accession>
<evidence type="ECO:0008006" key="4">
    <source>
        <dbReference type="Google" id="ProtNLM"/>
    </source>
</evidence>
<evidence type="ECO:0000313" key="3">
    <source>
        <dbReference type="Proteomes" id="UP000198253"/>
    </source>
</evidence>
<dbReference type="EMBL" id="LT607413">
    <property type="protein sequence ID" value="SCF35715.1"/>
    <property type="molecule type" value="Genomic_DNA"/>
</dbReference>
<dbReference type="Proteomes" id="UP000198253">
    <property type="component" value="Chromosome I"/>
</dbReference>
<dbReference type="OrthoDB" id="9771802at2"/>
<feature type="region of interest" description="Disordered" evidence="1">
    <location>
        <begin position="461"/>
        <end position="487"/>
    </location>
</feature>
<sequence>MTGAPNGAADRPGMIDWAVAGTLLAALQDRPGPLEPLLAEVVRTAPPFRNTDYPLSPLPLVARHRTVTAAVPAVERYVALLGRITTLYRETPALRRWYDLGPAAEALIDADRPAPDEVTVCRLDGYLEQGTERLRLLENNADAPAGTLFSARINRLVGAVLDRAGATAPVAGAYTLSSERALLDVLVDALRRRGLDTGAPRVAVLQPTGRSNLESVEMVAAFRRCGIAAVLVDPRELRQVGATVWFGPHPVDVCWNKVNTVAWRTLVESDAELVGRWTRALATADFVHVNPFGARYVAESKFTLALPWDARFADLFTAAERALVADLLPWARRLEPEATAPDGVTPLDVDLVEHPDRYVLKEPYDIRGDGVTVGRATGRTAWRKAVDRAAAHRLVAQRYVAPTAYPVLRPDGEPPVVTMPVSFDSFVLGGRVHGFGSKASLNPRLNVFQGGQKLAVHVTGHAAGDGPARDRRTTAAVVPDGVASLPE</sequence>
<proteinExistence type="predicted"/>
<protein>
    <recommendedName>
        <fullName evidence="4">Circularly permuted ATP-grasp superfamily protein</fullName>
    </recommendedName>
</protein>
<evidence type="ECO:0000256" key="1">
    <source>
        <dbReference type="SAM" id="MobiDB-lite"/>
    </source>
</evidence>
<keyword evidence="3" id="KW-1185">Reference proteome</keyword>
<dbReference type="RefSeq" id="WP_088984329.1">
    <property type="nucleotide sequence ID" value="NZ_LT607413.1"/>
</dbReference>
<gene>
    <name evidence="2" type="ORF">GA0070618_5684</name>
</gene>
<name>A0A1C4ZRY2_MICEC</name>